<dbReference type="PROSITE" id="PS50096">
    <property type="entry name" value="IQ"/>
    <property type="match status" value="1"/>
</dbReference>
<dbReference type="RefSeq" id="XP_025873864.1">
    <property type="nucleotide sequence ID" value="XM_026018079.2"/>
</dbReference>
<dbReference type="KEGG" id="vvp:112934600"/>
<dbReference type="GeneID" id="112934600"/>
<evidence type="ECO:0000313" key="1">
    <source>
        <dbReference type="Proteomes" id="UP001652641"/>
    </source>
</evidence>
<accession>A0A3Q7T9S9</accession>
<dbReference type="AlphaFoldDB" id="A0A3Q7T9S9"/>
<reference evidence="2" key="2">
    <citation type="submission" date="2025-08" db="UniProtKB">
        <authorList>
            <consortium name="RefSeq"/>
        </authorList>
    </citation>
    <scope>IDENTIFICATION</scope>
    <source>
        <tissue evidence="2">Cell line</tissue>
    </source>
</reference>
<dbReference type="CTD" id="127255"/>
<dbReference type="PROSITE" id="PS51450">
    <property type="entry name" value="LRR"/>
    <property type="match status" value="1"/>
</dbReference>
<reference key="1">
    <citation type="submission" date="2019-01" db="UniProtKB">
        <authorList>
            <consortium name="RefSeq"/>
        </authorList>
    </citation>
    <scope>IDENTIFICATION</scope>
</reference>
<organism evidence="1 2">
    <name type="scientific">Vulpes vulpes</name>
    <name type="common">Red fox</name>
    <dbReference type="NCBI Taxonomy" id="9627"/>
    <lineage>
        <taxon>Eukaryota</taxon>
        <taxon>Metazoa</taxon>
        <taxon>Chordata</taxon>
        <taxon>Craniata</taxon>
        <taxon>Vertebrata</taxon>
        <taxon>Euteleostomi</taxon>
        <taxon>Mammalia</taxon>
        <taxon>Eutheria</taxon>
        <taxon>Laurasiatheria</taxon>
        <taxon>Carnivora</taxon>
        <taxon>Caniformia</taxon>
        <taxon>Canidae</taxon>
        <taxon>Vulpes</taxon>
    </lineage>
</organism>
<dbReference type="Proteomes" id="UP001652641">
    <property type="component" value="Chromosome 3"/>
</dbReference>
<dbReference type="SUPFAM" id="SSF52058">
    <property type="entry name" value="L domain-like"/>
    <property type="match status" value="1"/>
</dbReference>
<proteinExistence type="predicted"/>
<sequence length="652" mass="76460">MFHGTITEELTSHEEWSHYNENIIEDQKDFVYVKFNGLHLKSMENLQSCISLRVCIFSNNFITDIHPLQSCIKLVKLDLHGNQIKSLPDTKFWSGLKKLKLLYLHDNGFVKLKNICMLSACPSLIALTMFDCPVSLKKGYRHVLVNSIWPLKALDYHVISDEEIIQNWHLPERFKACNHRLFFNFCPALKKGSTYDDEINNIKHIISKINGILAHNSPVLIVQRWIRGFLVRKNMSPMLLCKKPQEKFISECETKWIYIQKGYKDRLFKDLFFQPETNKTGMLTHWKHSLYSPVDLKNPREQRKHVSSIIYELKTQDIGIKSKKSRHLIQKDIQFSQHHLLKDTVLSSLCILGTLVKGQKESEDETEDEELDASFRISVFKLPILTSDSLKYAALLKGKEHDYFPTCVQPFSTTHQKPAIKKKDMLLKSNVKKEFFIAHRTGIKLRKLCDIDKYYSEQKKLESHKKKLAAITMARGVQERVSSIIQENLNKKKNAAQKRIAKDNETIQNGLQQLWQDRHDYLEKVRERRALFLAEKNQKAEDRLLIQNISNERTLLSKGMIKMDRLRKNQAVLQEKSLIVQQRVEMEKHQKNLLKQMKEIRAQETYKKHCEEKFVTDMIAFQKACEQFQDAKTKVAIIKKNLVFQVPRRVTK</sequence>
<dbReference type="InterPro" id="IPR032675">
    <property type="entry name" value="LRR_dom_sf"/>
</dbReference>
<gene>
    <name evidence="2" type="primary">LRRIQ3</name>
</gene>
<dbReference type="PANTHER" id="PTHR46723">
    <property type="entry name" value="LEUCINE-RICH REPEAT AND IQ DOMAIN-CONTAINING PROTEIN 3"/>
    <property type="match status" value="1"/>
</dbReference>
<evidence type="ECO:0000313" key="2">
    <source>
        <dbReference type="RefSeq" id="XP_025873864.1"/>
    </source>
</evidence>
<dbReference type="PANTHER" id="PTHR46723:SF1">
    <property type="entry name" value="LEUCINE-RICH REPEAT AND IQ DOMAIN-CONTAINING PROTEIN 3"/>
    <property type="match status" value="1"/>
</dbReference>
<protein>
    <submittedName>
        <fullName evidence="2">Leucine-rich repeat and IQ domain-containing protein 3 isoform X5</fullName>
    </submittedName>
</protein>
<keyword evidence="1" id="KW-1185">Reference proteome</keyword>
<dbReference type="InterPro" id="IPR001611">
    <property type="entry name" value="Leu-rich_rpt"/>
</dbReference>
<name>A0A3Q7T9S9_VULVU</name>
<dbReference type="Gene3D" id="3.80.10.10">
    <property type="entry name" value="Ribonuclease Inhibitor"/>
    <property type="match status" value="1"/>
</dbReference>
<dbReference type="InterPro" id="IPR052859">
    <property type="entry name" value="LRR-IQ_domain_protein"/>
</dbReference>